<evidence type="ECO:0000256" key="4">
    <source>
        <dbReference type="ARBA" id="ARBA00022692"/>
    </source>
</evidence>
<comment type="caution">
    <text evidence="9">The sequence shown here is derived from an EMBL/GenBank/DDBJ whole genome shotgun (WGS) entry which is preliminary data.</text>
</comment>
<evidence type="ECO:0000256" key="1">
    <source>
        <dbReference type="ARBA" id="ARBA00004162"/>
    </source>
</evidence>
<keyword evidence="7" id="KW-0813">Transport</keyword>
<reference evidence="9 10" key="1">
    <citation type="submission" date="2020-12" db="EMBL/GenBank/DDBJ databases">
        <title>Sphingomonas sp.</title>
        <authorList>
            <person name="Kim M.K."/>
        </authorList>
    </citation>
    <scope>NUCLEOTIDE SEQUENCE [LARGE SCALE GENOMIC DNA]</scope>
    <source>
        <strain evidence="9 10">BT552</strain>
    </source>
</reference>
<accession>A0ABS2D6B4</accession>
<name>A0ABS2D6B4_9SPHN</name>
<comment type="similarity">
    <text evidence="2 7">Belongs to the ExbD/TolR family.</text>
</comment>
<keyword evidence="5 8" id="KW-1133">Transmembrane helix</keyword>
<evidence type="ECO:0000256" key="5">
    <source>
        <dbReference type="ARBA" id="ARBA00022989"/>
    </source>
</evidence>
<dbReference type="Pfam" id="PF02472">
    <property type="entry name" value="ExbD"/>
    <property type="match status" value="1"/>
</dbReference>
<organism evidence="9 10">
    <name type="scientific">Sphingomonas longa</name>
    <dbReference type="NCBI Taxonomy" id="2778730"/>
    <lineage>
        <taxon>Bacteria</taxon>
        <taxon>Pseudomonadati</taxon>
        <taxon>Pseudomonadota</taxon>
        <taxon>Alphaproteobacteria</taxon>
        <taxon>Sphingomonadales</taxon>
        <taxon>Sphingomonadaceae</taxon>
        <taxon>Sphingomonas</taxon>
    </lineage>
</organism>
<keyword evidence="7" id="KW-0653">Protein transport</keyword>
<evidence type="ECO:0000256" key="8">
    <source>
        <dbReference type="SAM" id="Phobius"/>
    </source>
</evidence>
<dbReference type="EMBL" id="JAFEMC010000002">
    <property type="protein sequence ID" value="MBM6576461.1"/>
    <property type="molecule type" value="Genomic_DNA"/>
</dbReference>
<keyword evidence="10" id="KW-1185">Reference proteome</keyword>
<comment type="subcellular location">
    <subcellularLocation>
        <location evidence="1">Cell membrane</location>
        <topology evidence="1">Single-pass membrane protein</topology>
    </subcellularLocation>
    <subcellularLocation>
        <location evidence="7">Cell membrane</location>
        <topology evidence="7">Single-pass type II membrane protein</topology>
    </subcellularLocation>
</comment>
<evidence type="ECO:0000256" key="7">
    <source>
        <dbReference type="RuleBase" id="RU003879"/>
    </source>
</evidence>
<gene>
    <name evidence="9" type="ORF">ILT43_08750</name>
</gene>
<dbReference type="PANTHER" id="PTHR30558">
    <property type="entry name" value="EXBD MEMBRANE COMPONENT OF PMF-DRIVEN MACROMOLECULE IMPORT SYSTEM"/>
    <property type="match status" value="1"/>
</dbReference>
<protein>
    <submittedName>
        <fullName evidence="9">Biopolymer transporter ExbD</fullName>
    </submittedName>
</protein>
<sequence length="148" mass="15823">MSRSRSFASPYASARGATASGIGEPISGLNITPLIDVMLVLLVMMIMILPTTLHKVTIDLPAPGGTTEPRIEHRLDLSRSGVAVLDGVATSDTALPARLAVLKADPKALLVMNTDPEARYERFDQVLAVVKRAGITRLGFVGNERMVE</sequence>
<evidence type="ECO:0000256" key="6">
    <source>
        <dbReference type="ARBA" id="ARBA00023136"/>
    </source>
</evidence>
<evidence type="ECO:0000256" key="3">
    <source>
        <dbReference type="ARBA" id="ARBA00022475"/>
    </source>
</evidence>
<proteinExistence type="inferred from homology"/>
<keyword evidence="4 7" id="KW-0812">Transmembrane</keyword>
<dbReference type="RefSeq" id="WP_204198572.1">
    <property type="nucleotide sequence ID" value="NZ_JAFEMC010000002.1"/>
</dbReference>
<evidence type="ECO:0000313" key="10">
    <source>
        <dbReference type="Proteomes" id="UP000763641"/>
    </source>
</evidence>
<keyword evidence="6 8" id="KW-0472">Membrane</keyword>
<dbReference type="InterPro" id="IPR003400">
    <property type="entry name" value="ExbD"/>
</dbReference>
<evidence type="ECO:0000313" key="9">
    <source>
        <dbReference type="EMBL" id="MBM6576461.1"/>
    </source>
</evidence>
<feature type="transmembrane region" description="Helical" evidence="8">
    <location>
        <begin position="29"/>
        <end position="49"/>
    </location>
</feature>
<dbReference type="Proteomes" id="UP000763641">
    <property type="component" value="Unassembled WGS sequence"/>
</dbReference>
<dbReference type="PANTHER" id="PTHR30558:SF7">
    <property type="entry name" value="TOL-PAL SYSTEM PROTEIN TOLR"/>
    <property type="match status" value="1"/>
</dbReference>
<keyword evidence="3" id="KW-1003">Cell membrane</keyword>
<evidence type="ECO:0000256" key="2">
    <source>
        <dbReference type="ARBA" id="ARBA00005811"/>
    </source>
</evidence>